<proteinExistence type="predicted"/>
<accession>A0A645DDV4</accession>
<name>A0A645DDV4_9ZZZZ</name>
<gene>
    <name evidence="2" type="primary">steT_13</name>
    <name evidence="2" type="ORF">SDC9_134645</name>
</gene>
<feature type="transmembrane region" description="Helical" evidence="1">
    <location>
        <begin position="73"/>
        <end position="90"/>
    </location>
</feature>
<dbReference type="GO" id="GO:0015179">
    <property type="term" value="F:L-amino acid transmembrane transporter activity"/>
    <property type="evidence" value="ECO:0007669"/>
    <property type="project" value="TreeGrafter"/>
</dbReference>
<evidence type="ECO:0000256" key="1">
    <source>
        <dbReference type="SAM" id="Phobius"/>
    </source>
</evidence>
<organism evidence="2">
    <name type="scientific">bioreactor metagenome</name>
    <dbReference type="NCBI Taxonomy" id="1076179"/>
    <lineage>
        <taxon>unclassified sequences</taxon>
        <taxon>metagenomes</taxon>
        <taxon>ecological metagenomes</taxon>
    </lineage>
</organism>
<dbReference type="AlphaFoldDB" id="A0A645DDV4"/>
<feature type="transmembrane region" description="Helical" evidence="1">
    <location>
        <begin position="12"/>
        <end position="32"/>
    </location>
</feature>
<keyword evidence="1" id="KW-0472">Membrane</keyword>
<evidence type="ECO:0000313" key="2">
    <source>
        <dbReference type="EMBL" id="MPM87546.1"/>
    </source>
</evidence>
<keyword evidence="1" id="KW-0812">Transmembrane</keyword>
<dbReference type="EMBL" id="VSSQ01035346">
    <property type="protein sequence ID" value="MPM87546.1"/>
    <property type="molecule type" value="Genomic_DNA"/>
</dbReference>
<dbReference type="InterPro" id="IPR050598">
    <property type="entry name" value="AminoAcid_Transporter"/>
</dbReference>
<feature type="transmembrane region" description="Helical" evidence="1">
    <location>
        <begin position="44"/>
        <end position="67"/>
    </location>
</feature>
<comment type="caution">
    <text evidence="2">The sequence shown here is derived from an EMBL/GenBank/DDBJ whole genome shotgun (WGS) entry which is preliminary data.</text>
</comment>
<dbReference type="PANTHER" id="PTHR11785">
    <property type="entry name" value="AMINO ACID TRANSPORTER"/>
    <property type="match status" value="1"/>
</dbReference>
<dbReference type="Gene3D" id="1.20.1740.10">
    <property type="entry name" value="Amino acid/polyamine transporter I"/>
    <property type="match status" value="1"/>
</dbReference>
<keyword evidence="1" id="KW-1133">Transmembrane helix</keyword>
<reference evidence="2" key="1">
    <citation type="submission" date="2019-08" db="EMBL/GenBank/DDBJ databases">
        <authorList>
            <person name="Kucharzyk K."/>
            <person name="Murdoch R.W."/>
            <person name="Higgins S."/>
            <person name="Loffler F."/>
        </authorList>
    </citation>
    <scope>NUCLEOTIDE SEQUENCE</scope>
</reference>
<sequence>MLVGDPDRLTDIAMFIIQVFYIFAFVAVFILRSRYPQSEKTYRVPLYPLIPVIAIIGAVYIVGSTLFNNPTDTMYALAITGAGIPVYVYLTKKTVND</sequence>
<protein>
    <submittedName>
        <fullName evidence="2">Serine/threonine exchanger SteT</fullName>
    </submittedName>
</protein>
<dbReference type="PANTHER" id="PTHR11785:SF512">
    <property type="entry name" value="SOBREMESA, ISOFORM B"/>
    <property type="match status" value="1"/>
</dbReference>